<dbReference type="HAMAP" id="MF_01325_B">
    <property type="entry name" value="Ribosomal_uL3_B"/>
    <property type="match status" value="1"/>
</dbReference>
<keyword evidence="2" id="KW-0699">rRNA-binding</keyword>
<accession>A0A7R9VEY1</accession>
<dbReference type="PANTHER" id="PTHR11229:SF16">
    <property type="entry name" value="LARGE RIBOSOMAL SUBUNIT PROTEIN UL3C"/>
    <property type="match status" value="1"/>
</dbReference>
<dbReference type="AlphaFoldDB" id="A0A7R9VEY1"/>
<dbReference type="InterPro" id="IPR000597">
    <property type="entry name" value="Ribosomal_uL3"/>
</dbReference>
<organism evidence="8">
    <name type="scientific">Chlamydomonas euryale</name>
    <dbReference type="NCBI Taxonomy" id="1486919"/>
    <lineage>
        <taxon>Eukaryota</taxon>
        <taxon>Viridiplantae</taxon>
        <taxon>Chlorophyta</taxon>
        <taxon>core chlorophytes</taxon>
        <taxon>Chlorophyceae</taxon>
        <taxon>CS clade</taxon>
        <taxon>Chlamydomonadales</taxon>
        <taxon>Chlamydomonadaceae</taxon>
        <taxon>Chlamydomonas</taxon>
    </lineage>
</organism>
<dbReference type="PROSITE" id="PS00474">
    <property type="entry name" value="RIBOSOMAL_L3"/>
    <property type="match status" value="1"/>
</dbReference>
<reference evidence="8" key="1">
    <citation type="submission" date="2021-01" db="EMBL/GenBank/DDBJ databases">
        <authorList>
            <person name="Corre E."/>
            <person name="Pelletier E."/>
            <person name="Niang G."/>
            <person name="Scheremetjew M."/>
            <person name="Finn R."/>
            <person name="Kale V."/>
            <person name="Holt S."/>
            <person name="Cochrane G."/>
            <person name="Meng A."/>
            <person name="Brown T."/>
            <person name="Cohen L."/>
        </authorList>
    </citation>
    <scope>NUCLEOTIDE SEQUENCE</scope>
    <source>
        <strain evidence="8">CCMP219</strain>
    </source>
</reference>
<dbReference type="GO" id="GO:1990904">
    <property type="term" value="C:ribonucleoprotein complex"/>
    <property type="evidence" value="ECO:0007669"/>
    <property type="project" value="UniProtKB-KW"/>
</dbReference>
<evidence type="ECO:0000256" key="6">
    <source>
        <dbReference type="ARBA" id="ARBA00035213"/>
    </source>
</evidence>
<dbReference type="Gene3D" id="2.40.30.10">
    <property type="entry name" value="Translation factors"/>
    <property type="match status" value="1"/>
</dbReference>
<dbReference type="InterPro" id="IPR019927">
    <property type="entry name" value="Ribosomal_uL3_bac/org-type"/>
</dbReference>
<evidence type="ECO:0000256" key="5">
    <source>
        <dbReference type="ARBA" id="ARBA00023274"/>
    </source>
</evidence>
<dbReference type="Pfam" id="PF00297">
    <property type="entry name" value="Ribosomal_L3"/>
    <property type="match status" value="1"/>
</dbReference>
<dbReference type="InterPro" id="IPR019926">
    <property type="entry name" value="Ribosomal_uL3_CS"/>
</dbReference>
<proteinExistence type="inferred from homology"/>
<dbReference type="FunFam" id="3.30.160.810:FF:000001">
    <property type="entry name" value="50S ribosomal protein L3"/>
    <property type="match status" value="1"/>
</dbReference>
<dbReference type="GO" id="GO:0019843">
    <property type="term" value="F:rRNA binding"/>
    <property type="evidence" value="ECO:0007669"/>
    <property type="project" value="UniProtKB-KW"/>
</dbReference>
<dbReference type="PANTHER" id="PTHR11229">
    <property type="entry name" value="50S RIBOSOMAL PROTEIN L3"/>
    <property type="match status" value="1"/>
</dbReference>
<dbReference type="GO" id="GO:0005840">
    <property type="term" value="C:ribosome"/>
    <property type="evidence" value="ECO:0007669"/>
    <property type="project" value="UniProtKB-KW"/>
</dbReference>
<dbReference type="GO" id="GO:0003735">
    <property type="term" value="F:structural constituent of ribosome"/>
    <property type="evidence" value="ECO:0007669"/>
    <property type="project" value="InterPro"/>
</dbReference>
<gene>
    <name evidence="8" type="ORF">CEUR00632_LOCUS12036</name>
</gene>
<dbReference type="GO" id="GO:0006412">
    <property type="term" value="P:translation"/>
    <property type="evidence" value="ECO:0007669"/>
    <property type="project" value="InterPro"/>
</dbReference>
<protein>
    <recommendedName>
        <fullName evidence="6">Large ribosomal subunit protein uL3c</fullName>
    </recommendedName>
</protein>
<evidence type="ECO:0000256" key="3">
    <source>
        <dbReference type="ARBA" id="ARBA00022884"/>
    </source>
</evidence>
<evidence type="ECO:0000256" key="7">
    <source>
        <dbReference type="RuleBase" id="RU003905"/>
    </source>
</evidence>
<dbReference type="InterPro" id="IPR009000">
    <property type="entry name" value="Transl_B-barrel_sf"/>
</dbReference>
<name>A0A7R9VEY1_9CHLO</name>
<evidence type="ECO:0000256" key="2">
    <source>
        <dbReference type="ARBA" id="ARBA00022730"/>
    </source>
</evidence>
<evidence type="ECO:0000256" key="1">
    <source>
        <dbReference type="ARBA" id="ARBA00006540"/>
    </source>
</evidence>
<keyword evidence="3" id="KW-0694">RNA-binding</keyword>
<dbReference type="NCBIfam" id="TIGR03625">
    <property type="entry name" value="L3_bact"/>
    <property type="match status" value="1"/>
</dbReference>
<dbReference type="FunFam" id="2.40.30.10:FF:000065">
    <property type="entry name" value="50S ribosomal protein L3, chloroplastic"/>
    <property type="match status" value="1"/>
</dbReference>
<comment type="similarity">
    <text evidence="1 7">Belongs to the universal ribosomal protein uL3 family.</text>
</comment>
<keyword evidence="4 7" id="KW-0689">Ribosomal protein</keyword>
<dbReference type="Gene3D" id="3.30.160.810">
    <property type="match status" value="1"/>
</dbReference>
<dbReference type="SUPFAM" id="SSF50447">
    <property type="entry name" value="Translation proteins"/>
    <property type="match status" value="1"/>
</dbReference>
<keyword evidence="5 7" id="KW-0687">Ribonucleoprotein</keyword>
<sequence length="261" mass="27757">MATAMQRSIASARTGAFKAGAAPVRRAATSRHATVVVQAKQSVVGVGLFGTKAGMMSYFTEEGLCVPATVIAVEEGNIVTMVKTEATDGYNAVQTGYRVAPERKVKKPELGHLQKAGCPPMRTLREWRLRDPSVVASFTPGQQLQFAEMFKEGDTIDVAGTSIGKGFQGGIKRHGMKRGLMTHGSKTHREHGSIGAGTTPGRVYPGLKMAGQMGNVRITVKNLPILKVDPSRKALVLKGSVPGKAGTILEMSPAKHVGHNW</sequence>
<evidence type="ECO:0000256" key="4">
    <source>
        <dbReference type="ARBA" id="ARBA00022980"/>
    </source>
</evidence>
<evidence type="ECO:0000313" key="8">
    <source>
        <dbReference type="EMBL" id="CAD8293482.1"/>
    </source>
</evidence>
<dbReference type="EMBL" id="HBEC01026133">
    <property type="protein sequence ID" value="CAD8293482.1"/>
    <property type="molecule type" value="Transcribed_RNA"/>
</dbReference>